<protein>
    <recommendedName>
        <fullName evidence="3">HipA-like C-terminal domain-containing protein</fullName>
    </recommendedName>
</protein>
<keyword evidence="1" id="KW-0808">Transferase</keyword>
<dbReference type="Pfam" id="PF07804">
    <property type="entry name" value="HipA_C"/>
    <property type="match status" value="1"/>
</dbReference>
<dbReference type="AlphaFoldDB" id="A0A2U2HDP0"/>
<proteinExistence type="predicted"/>
<dbReference type="EMBL" id="PXWF02000314">
    <property type="protein sequence ID" value="PWF41239.1"/>
    <property type="molecule type" value="Genomic_DNA"/>
</dbReference>
<feature type="domain" description="HipA-like C-terminal" evidence="3">
    <location>
        <begin position="101"/>
        <end position="155"/>
    </location>
</feature>
<name>A0A2U2HDP0_9BURK</name>
<dbReference type="Proteomes" id="UP000241421">
    <property type="component" value="Unassembled WGS sequence"/>
</dbReference>
<reference evidence="4 5" key="1">
    <citation type="submission" date="2018-04" db="EMBL/GenBank/DDBJ databases">
        <title>Massilia violaceinigra sp. nov., a novel purple-pigmented bacterium isolated from Tianshan glacier, Xinjiang, China.</title>
        <authorList>
            <person name="Wang H."/>
        </authorList>
    </citation>
    <scope>NUCLEOTIDE SEQUENCE [LARGE SCALE GENOMIC DNA]</scope>
    <source>
        <strain evidence="4 5">B448-2</strain>
    </source>
</reference>
<dbReference type="InterPro" id="IPR012893">
    <property type="entry name" value="HipA-like_C"/>
</dbReference>
<evidence type="ECO:0000313" key="5">
    <source>
        <dbReference type="Proteomes" id="UP000241421"/>
    </source>
</evidence>
<evidence type="ECO:0000313" key="4">
    <source>
        <dbReference type="EMBL" id="PWF41239.1"/>
    </source>
</evidence>
<organism evidence="4 5">
    <name type="scientific">Massilia glaciei</name>
    <dbReference type="NCBI Taxonomy" id="1524097"/>
    <lineage>
        <taxon>Bacteria</taxon>
        <taxon>Pseudomonadati</taxon>
        <taxon>Pseudomonadota</taxon>
        <taxon>Betaproteobacteria</taxon>
        <taxon>Burkholderiales</taxon>
        <taxon>Oxalobacteraceae</taxon>
        <taxon>Telluria group</taxon>
        <taxon>Massilia</taxon>
    </lineage>
</organism>
<keyword evidence="5" id="KW-1185">Reference proteome</keyword>
<evidence type="ECO:0000256" key="1">
    <source>
        <dbReference type="ARBA" id="ARBA00022679"/>
    </source>
</evidence>
<dbReference type="GO" id="GO:0016301">
    <property type="term" value="F:kinase activity"/>
    <property type="evidence" value="ECO:0007669"/>
    <property type="project" value="UniProtKB-KW"/>
</dbReference>
<dbReference type="OrthoDB" id="9805913at2"/>
<accession>A0A2U2HDP0</accession>
<evidence type="ECO:0000256" key="2">
    <source>
        <dbReference type="ARBA" id="ARBA00022777"/>
    </source>
</evidence>
<sequence length="162" mass="18066">MATKKAQPRLKVWLDDPAFGPLQQIGTWEFLCGVQDHTRMGALRFSAEDEDIFLACELRAAPPMTSLAELQAVAWELSRKKFDDMSKLKQWLKILVAPGASLGGARPKANLSEANELWIAKFPSSEDDRDVALWEKLVHDMAADCAIDVPPSQWLLLASTQM</sequence>
<evidence type="ECO:0000259" key="3">
    <source>
        <dbReference type="Pfam" id="PF07804"/>
    </source>
</evidence>
<comment type="caution">
    <text evidence="4">The sequence shown here is derived from an EMBL/GenBank/DDBJ whole genome shotgun (WGS) entry which is preliminary data.</text>
</comment>
<gene>
    <name evidence="4" type="ORF">C7C56_025305</name>
</gene>
<keyword evidence="2" id="KW-0418">Kinase</keyword>